<evidence type="ECO:0000313" key="7">
    <source>
        <dbReference type="Proteomes" id="UP001139494"/>
    </source>
</evidence>
<comment type="caution">
    <text evidence="4">Lacks conserved residue(s) required for the propagation of feature annotation.</text>
</comment>
<feature type="binding site" evidence="4">
    <location>
        <position position="225"/>
    </location>
    <ligand>
        <name>S-adenosyl-L-methionine</name>
        <dbReference type="ChEBI" id="CHEBI:59789"/>
    </ligand>
</feature>
<comment type="function">
    <text evidence="4">S-adenosyl-L-methionine-dependent transferase that acts as a component of the wyosine derivatives biosynthesis pathway. Catalyzes the transfer of the alpha-amino-alpha-carboxypropyl (acp) group from S-adenosyl-L-methionine to 4-demethylwyosine (imG-14), forming 7-aminocarboxypropyl-demethylwyosine (wybutosine-86) at position 37 of tRNA(Phe).</text>
</comment>
<dbReference type="InterPro" id="IPR030867">
    <property type="entry name" value="TYW2_archaea"/>
</dbReference>
<dbReference type="InterPro" id="IPR056743">
    <property type="entry name" value="TRM5-TYW2-like_MTfase"/>
</dbReference>
<dbReference type="CDD" id="cd02440">
    <property type="entry name" value="AdoMet_MTases"/>
    <property type="match status" value="1"/>
</dbReference>
<proteinExistence type="inferred from homology"/>
<feature type="binding site" evidence="4">
    <location>
        <position position="187"/>
    </location>
    <ligand>
        <name>S-adenosyl-L-methionine</name>
        <dbReference type="ChEBI" id="CHEBI:59789"/>
    </ligand>
</feature>
<keyword evidence="2 4" id="KW-0949">S-adenosyl-L-methionine</keyword>
<dbReference type="GO" id="GO:0005737">
    <property type="term" value="C:cytoplasm"/>
    <property type="evidence" value="ECO:0007669"/>
    <property type="project" value="UniProtKB-SubCell"/>
</dbReference>
<keyword evidence="4" id="KW-0963">Cytoplasm</keyword>
<dbReference type="SUPFAM" id="SSF53335">
    <property type="entry name" value="S-adenosyl-L-methionine-dependent methyltransferases"/>
    <property type="match status" value="1"/>
</dbReference>
<dbReference type="PROSITE" id="PS51684">
    <property type="entry name" value="SAM_MT_TRM5_TYW2"/>
    <property type="match status" value="1"/>
</dbReference>
<protein>
    <recommendedName>
        <fullName evidence="4">tRNA(Phe) (4-demethylwyosine(37)-C(7)) aminocarboxypropyltransferase</fullName>
        <ecNumber evidence="4">2.5.1.114</ecNumber>
    </recommendedName>
    <alternativeName>
        <fullName evidence="4">tRNA wyosine derivatives biosynthesis protein Taw2</fullName>
    </alternativeName>
</protein>
<dbReference type="Pfam" id="PF25133">
    <property type="entry name" value="TYW2_N_2"/>
    <property type="match status" value="1"/>
</dbReference>
<dbReference type="AlphaFoldDB" id="A0A9R1D7B6"/>
<dbReference type="Gene3D" id="3.40.50.150">
    <property type="entry name" value="Vaccinia Virus protein VP39"/>
    <property type="match status" value="1"/>
</dbReference>
<evidence type="ECO:0000256" key="2">
    <source>
        <dbReference type="ARBA" id="ARBA00022691"/>
    </source>
</evidence>
<organism evidence="6 7">
    <name type="scientific">Natronomonas aquatica</name>
    <dbReference type="NCBI Taxonomy" id="2841590"/>
    <lineage>
        <taxon>Archaea</taxon>
        <taxon>Methanobacteriati</taxon>
        <taxon>Methanobacteriota</taxon>
        <taxon>Stenosarchaea group</taxon>
        <taxon>Halobacteria</taxon>
        <taxon>Halobacteriales</taxon>
        <taxon>Natronomonadaceae</taxon>
        <taxon>Natronomonas</taxon>
    </lineage>
</organism>
<dbReference type="PANTHER" id="PTHR23245:SF41">
    <property type="entry name" value="TRNA(PHE) (4-DEMETHYLWYOSINE(37)-C(7)) AMINOCARBOXYPROPYLTRANSFERASE"/>
    <property type="match status" value="1"/>
</dbReference>
<dbReference type="GO" id="GO:0008175">
    <property type="term" value="F:tRNA methyltransferase activity"/>
    <property type="evidence" value="ECO:0007669"/>
    <property type="project" value="TreeGrafter"/>
</dbReference>
<evidence type="ECO:0000256" key="1">
    <source>
        <dbReference type="ARBA" id="ARBA00022679"/>
    </source>
</evidence>
<dbReference type="Gene3D" id="3.30.300.110">
    <property type="entry name" value="Met-10+ protein-like domains"/>
    <property type="match status" value="1"/>
</dbReference>
<dbReference type="GO" id="GO:0102522">
    <property type="term" value="F:tRNA 4-demethylwyosine alpha-amino-alpha-carboxypropyltransferase activity"/>
    <property type="evidence" value="ECO:0007669"/>
    <property type="project" value="UniProtKB-EC"/>
</dbReference>
<name>A0A9R1D7B6_9EURY</name>
<dbReference type="EC" id="2.5.1.114" evidence="4"/>
<feature type="binding site" evidence="4">
    <location>
        <position position="180"/>
    </location>
    <ligand>
        <name>S-adenosyl-L-methionine</name>
        <dbReference type="ChEBI" id="CHEBI:59789"/>
    </ligand>
</feature>
<sequence length="343" mass="36750">MADRTDDLAAIVEKPRAETVIESLRSEGVYDETRRVEPRDGTHVAIPVTAVPDSTDVSAVRRIDLPRRSRGLEAILRERGADESVAEAAPSSWAVIGSVVLVDFGDVSAPGTLAEADRKTVGEALLTLHGNADTVLARGGIEGQRRDPSAAVVAGVGETETVHVEHGTEYAIDFAEVMFSPGNKAERARMGEVVAPGERVFDMFAGIGYFTLPTAKAGATVTAAEIDPDAYRLLVENVRRNGVTDQVRTVLGDCRGVETVADRVVAGYYDAYEYLDSALDALVSGGMLHLHEATPEPLFPDRPLDRLTDAVKAADRSLEVRDTRRVKSHSAGVVHGVVDARVE</sequence>
<dbReference type="InterPro" id="IPR056744">
    <property type="entry name" value="TRM5/TYW2-like_N"/>
</dbReference>
<evidence type="ECO:0000256" key="4">
    <source>
        <dbReference type="HAMAP-Rule" id="MF_01922"/>
    </source>
</evidence>
<comment type="caution">
    <text evidence="6">The sequence shown here is derived from an EMBL/GenBank/DDBJ whole genome shotgun (WGS) entry which is preliminary data.</text>
</comment>
<evidence type="ECO:0000256" key="3">
    <source>
        <dbReference type="ARBA" id="ARBA00022694"/>
    </source>
</evidence>
<accession>A0A9R1D7B6</accession>
<dbReference type="PANTHER" id="PTHR23245">
    <property type="entry name" value="TRNA METHYLTRANSFERASE"/>
    <property type="match status" value="1"/>
</dbReference>
<keyword evidence="7" id="KW-1185">Reference proteome</keyword>
<keyword evidence="6" id="KW-0489">Methyltransferase</keyword>
<dbReference type="GO" id="GO:0030488">
    <property type="term" value="P:tRNA methylation"/>
    <property type="evidence" value="ECO:0007669"/>
    <property type="project" value="TreeGrafter"/>
</dbReference>
<dbReference type="InterPro" id="IPR029063">
    <property type="entry name" value="SAM-dependent_MTases_sf"/>
</dbReference>
<dbReference type="Proteomes" id="UP001139494">
    <property type="component" value="Unassembled WGS sequence"/>
</dbReference>
<dbReference type="RefSeq" id="WP_256030598.1">
    <property type="nucleotide sequence ID" value="NZ_JAHLKM010000028.1"/>
</dbReference>
<dbReference type="Pfam" id="PF02475">
    <property type="entry name" value="TRM5-TYW2_MTfase"/>
    <property type="match status" value="1"/>
</dbReference>
<gene>
    <name evidence="4" type="primary">taw2</name>
    <name evidence="6" type="ORF">KM295_13880</name>
</gene>
<feature type="domain" description="SAM-dependent methyltransferase TRM5/TYW2-type" evidence="5">
    <location>
        <begin position="93"/>
        <end position="343"/>
    </location>
</feature>
<evidence type="ECO:0000259" key="5">
    <source>
        <dbReference type="PROSITE" id="PS51684"/>
    </source>
</evidence>
<dbReference type="EMBL" id="JAHLKM010000028">
    <property type="protein sequence ID" value="MCQ4334543.1"/>
    <property type="molecule type" value="Genomic_DNA"/>
</dbReference>
<comment type="subcellular location">
    <subcellularLocation>
        <location evidence="4">Cytoplasm</location>
    </subcellularLocation>
</comment>
<keyword evidence="3 4" id="KW-0819">tRNA processing</keyword>
<evidence type="ECO:0000313" key="6">
    <source>
        <dbReference type="EMBL" id="MCQ4334543.1"/>
    </source>
</evidence>
<dbReference type="HAMAP" id="MF_01922">
    <property type="entry name" value="TYW2_archaea"/>
    <property type="match status" value="1"/>
</dbReference>
<keyword evidence="1 4" id="KW-0808">Transferase</keyword>
<dbReference type="InterPro" id="IPR030382">
    <property type="entry name" value="MeTrfase_TRM5/TYW2"/>
</dbReference>
<comment type="catalytic activity">
    <reaction evidence="4">
        <text>4-demethylwyosine(37) in tRNA(Phe) + S-adenosyl-L-methionine = 4-demethyl-7-[(3S)-3-amino-3-carboxypropyl]wyosine(37) in tRNA(Phe) + S-methyl-5'-thioadenosine + H(+)</text>
        <dbReference type="Rhea" id="RHEA:36355"/>
        <dbReference type="Rhea" id="RHEA-COMP:10164"/>
        <dbReference type="Rhea" id="RHEA-COMP:10378"/>
        <dbReference type="ChEBI" id="CHEBI:15378"/>
        <dbReference type="ChEBI" id="CHEBI:17509"/>
        <dbReference type="ChEBI" id="CHEBI:59789"/>
        <dbReference type="ChEBI" id="CHEBI:64315"/>
        <dbReference type="ChEBI" id="CHEBI:73550"/>
        <dbReference type="EC" id="2.5.1.114"/>
    </reaction>
</comment>
<comment type="similarity">
    <text evidence="4">Belongs to the class I-like SAM-binding methyltransferase superfamily. TRM5/TYW2 family.</text>
</comment>
<reference evidence="6" key="1">
    <citation type="journal article" date="2023" name="Front. Microbiol.">
        <title>Genomic-based phylogenetic and metabolic analyses of the genus Natronomonas, and description of Natronomonas aquatica sp. nov.</title>
        <authorList>
            <person name="Garcia-Roldan A."/>
            <person name="Duran-Viseras A."/>
            <person name="de la Haba R.R."/>
            <person name="Corral P."/>
            <person name="Sanchez-Porro C."/>
            <person name="Ventosa A."/>
        </authorList>
    </citation>
    <scope>NUCLEOTIDE SEQUENCE</scope>
    <source>
        <strain evidence="6">F2-12</strain>
    </source>
</reference>